<evidence type="ECO:0000256" key="1">
    <source>
        <dbReference type="ARBA" id="ARBA00007310"/>
    </source>
</evidence>
<dbReference type="GO" id="GO:0043515">
    <property type="term" value="F:kinetochore binding"/>
    <property type="evidence" value="ECO:0007669"/>
    <property type="project" value="UniProtKB-ARBA"/>
</dbReference>
<dbReference type="GO" id="GO:0042327">
    <property type="term" value="P:positive regulation of phosphorylation"/>
    <property type="evidence" value="ECO:0007669"/>
    <property type="project" value="UniProtKB-ARBA"/>
</dbReference>
<keyword evidence="6 7" id="KW-0505">Motor protein</keyword>
<dbReference type="InterPro" id="IPR019821">
    <property type="entry name" value="Kinesin_motor_CS"/>
</dbReference>
<feature type="domain" description="Kinesin motor" evidence="10">
    <location>
        <begin position="3"/>
        <end position="333"/>
    </location>
</feature>
<evidence type="ECO:0000256" key="9">
    <source>
        <dbReference type="SAM" id="Coils"/>
    </source>
</evidence>
<protein>
    <recommendedName>
        <fullName evidence="8">Kinesin-like protein</fullName>
    </recommendedName>
</protein>
<gene>
    <name evidence="11" type="ORF">CJ030_MR8G001951</name>
</gene>
<dbReference type="GO" id="GO:0033044">
    <property type="term" value="P:regulation of chromosome organization"/>
    <property type="evidence" value="ECO:0007669"/>
    <property type="project" value="UniProtKB-ARBA"/>
</dbReference>
<dbReference type="InterPro" id="IPR027640">
    <property type="entry name" value="Kinesin-like_fam"/>
</dbReference>
<dbReference type="GO" id="GO:0007018">
    <property type="term" value="P:microtubule-based movement"/>
    <property type="evidence" value="ECO:0007669"/>
    <property type="project" value="InterPro"/>
</dbReference>
<feature type="coiled-coil region" evidence="9">
    <location>
        <begin position="349"/>
        <end position="404"/>
    </location>
</feature>
<evidence type="ECO:0000256" key="6">
    <source>
        <dbReference type="ARBA" id="ARBA00023175"/>
    </source>
</evidence>
<dbReference type="PROSITE" id="PS50067">
    <property type="entry name" value="KINESIN_MOTOR_2"/>
    <property type="match status" value="1"/>
</dbReference>
<dbReference type="PANTHER" id="PTHR47968:SF36">
    <property type="entry name" value="KINESIN HEAVY CHAIN ISOFORM X1"/>
    <property type="match status" value="1"/>
</dbReference>
<dbReference type="GO" id="GO:0003777">
    <property type="term" value="F:microtubule motor activity"/>
    <property type="evidence" value="ECO:0007669"/>
    <property type="project" value="InterPro"/>
</dbReference>
<dbReference type="SUPFAM" id="SSF52540">
    <property type="entry name" value="P-loop containing nucleoside triphosphate hydrolases"/>
    <property type="match status" value="1"/>
</dbReference>
<dbReference type="InterPro" id="IPR001752">
    <property type="entry name" value="Kinesin_motor_dom"/>
</dbReference>
<dbReference type="Gene3D" id="3.40.850.10">
    <property type="entry name" value="Kinesin motor domain"/>
    <property type="match status" value="1"/>
</dbReference>
<dbReference type="GO" id="GO:0005524">
    <property type="term" value="F:ATP binding"/>
    <property type="evidence" value="ECO:0007669"/>
    <property type="project" value="UniProtKB-UniRule"/>
</dbReference>
<feature type="coiled-coil region" evidence="9">
    <location>
        <begin position="534"/>
        <end position="589"/>
    </location>
</feature>
<dbReference type="GO" id="GO:0005874">
    <property type="term" value="C:microtubule"/>
    <property type="evidence" value="ECO:0007669"/>
    <property type="project" value="UniProtKB-KW"/>
</dbReference>
<dbReference type="PANTHER" id="PTHR47968">
    <property type="entry name" value="CENTROMERE PROTEIN E"/>
    <property type="match status" value="1"/>
</dbReference>
<keyword evidence="2 8" id="KW-0493">Microtubule</keyword>
<dbReference type="GO" id="GO:0000779">
    <property type="term" value="C:condensed chromosome, centromeric region"/>
    <property type="evidence" value="ECO:0007669"/>
    <property type="project" value="UniProtKB-ARBA"/>
</dbReference>
<evidence type="ECO:0000313" key="11">
    <source>
        <dbReference type="EMBL" id="KAB1203957.1"/>
    </source>
</evidence>
<evidence type="ECO:0000256" key="4">
    <source>
        <dbReference type="ARBA" id="ARBA00022840"/>
    </source>
</evidence>
<keyword evidence="12" id="KW-1185">Reference proteome</keyword>
<evidence type="ECO:0000256" key="2">
    <source>
        <dbReference type="ARBA" id="ARBA00022701"/>
    </source>
</evidence>
<dbReference type="FunFam" id="3.40.850.10:FF:000026">
    <property type="entry name" value="Centromere-associated protein E"/>
    <property type="match status" value="1"/>
</dbReference>
<reference evidence="11 12" key="1">
    <citation type="journal article" date="2019" name="Plant Biotechnol. J.">
        <title>The red bayberry genome and genetic basis of sex determination.</title>
        <authorList>
            <person name="Jia H.M."/>
            <person name="Jia H.J."/>
            <person name="Cai Q.L."/>
            <person name="Wang Y."/>
            <person name="Zhao H.B."/>
            <person name="Yang W.F."/>
            <person name="Wang G.Y."/>
            <person name="Li Y.H."/>
            <person name="Zhan D.L."/>
            <person name="Shen Y.T."/>
            <person name="Niu Q.F."/>
            <person name="Chang L."/>
            <person name="Qiu J."/>
            <person name="Zhao L."/>
            <person name="Xie H.B."/>
            <person name="Fu W.Y."/>
            <person name="Jin J."/>
            <person name="Li X.W."/>
            <person name="Jiao Y."/>
            <person name="Zhou C.C."/>
            <person name="Tu T."/>
            <person name="Chai C.Y."/>
            <person name="Gao J.L."/>
            <person name="Fan L.J."/>
            <person name="van de Weg E."/>
            <person name="Wang J.Y."/>
            <person name="Gao Z.S."/>
        </authorList>
    </citation>
    <scope>NUCLEOTIDE SEQUENCE [LARGE SCALE GENOMIC DNA]</scope>
    <source>
        <tissue evidence="11">Leaves</tissue>
    </source>
</reference>
<evidence type="ECO:0000256" key="3">
    <source>
        <dbReference type="ARBA" id="ARBA00022741"/>
    </source>
</evidence>
<dbReference type="Pfam" id="PF00225">
    <property type="entry name" value="Kinesin"/>
    <property type="match status" value="1"/>
</dbReference>
<dbReference type="AlphaFoldDB" id="A0A6A1UW83"/>
<dbReference type="CDD" id="cd01374">
    <property type="entry name" value="KISc_CENP_E"/>
    <property type="match status" value="1"/>
</dbReference>
<evidence type="ECO:0000256" key="8">
    <source>
        <dbReference type="RuleBase" id="RU000394"/>
    </source>
</evidence>
<keyword evidence="5 9" id="KW-0175">Coiled coil</keyword>
<dbReference type="GO" id="GO:0140694">
    <property type="term" value="P:membraneless organelle assembly"/>
    <property type="evidence" value="ECO:0007669"/>
    <property type="project" value="UniProtKB-ARBA"/>
</dbReference>
<dbReference type="GO" id="GO:0000226">
    <property type="term" value="P:microtubule cytoskeleton organization"/>
    <property type="evidence" value="ECO:0007669"/>
    <property type="project" value="UniProtKB-ARBA"/>
</dbReference>
<dbReference type="InterPro" id="IPR027417">
    <property type="entry name" value="P-loop_NTPase"/>
</dbReference>
<sequence length="842" mass="95161">MERICVAVRVRPPVSSELYNGAYWKVDDNRISLHKLHGTPSSALSYTFDHVFEENCANARVYELLTKDIIHAAVEGFNGTAFAYGQTSSGKTFTMNGSENDPGIIHRAVKDIFSQIQAISDREFLIRVSYMEIYNEDINDLFAVENQKLQIHESLERGIFVAGLREEIVNNAEEVLKLIESGEVNRHFGETNMNVRSSRSHTIFRMVIESKEKDTNSSGDYSSSDAIRVSVLNLVDLAGSERIAKTGAGGVRLKEGKHINKSLMVLGNVINKLSDGAKHRGHIPYRDSKLTRILQPALGGNAKTSIICTIAPEEVHIEETKGTLQFASRAKHITNCAQVNEILTDGALLKRQKLEIEELRKKLQGSHAEVLEQIILKLRNDLLKHELEREKLEMELEEERTRHREREQCIREQQMKIVNRSNLVTLSDLDPSSQGQNSVSLKEEYNDSSSICHGDAFRTPSFKAAPKAFVVKRSNYAMLPDYSPLPDAFSNVADEDTWLKMNKGYIADLDSLQMTPARKVQSFPSSDATPACSYENTTEEVEHLKRQLMIASEERNELKRKHADQIRLNHQLMDDISELQQEAKLIQDIPKTLSKSVTNCKDIYEDVLSIIQSFVSDEESSTAKLLSSTSEIGISLFTTLETHFSRAMDDHSSLTGNNSLIQEQSKVLYEKLNSTITSLVLSQTPTDDEQLGAKQCSCENKGGEIASWKEELSNELNTIKERCHGLEKELDINNELMVVSKERYDSLEREFLLLKEDRDRLQQMVSQSSQKLALVAGQKENVLKEMNTEVHRRKSLEEEIKQFSAAFASRQRRLVSFHSNVKSKCENLRAEYEVSVPKSPGC</sequence>
<keyword evidence="3 7" id="KW-0547">Nucleotide-binding</keyword>
<proteinExistence type="inferred from homology"/>
<dbReference type="PROSITE" id="PS00411">
    <property type="entry name" value="KINESIN_MOTOR_1"/>
    <property type="match status" value="1"/>
</dbReference>
<name>A0A6A1UW83_9ROSI</name>
<dbReference type="EMBL" id="RXIC02000026">
    <property type="protein sequence ID" value="KAB1203957.1"/>
    <property type="molecule type" value="Genomic_DNA"/>
</dbReference>
<dbReference type="GO" id="GO:0000278">
    <property type="term" value="P:mitotic cell cycle"/>
    <property type="evidence" value="ECO:0007669"/>
    <property type="project" value="UniProtKB-ARBA"/>
</dbReference>
<dbReference type="GO" id="GO:1901987">
    <property type="term" value="P:regulation of cell cycle phase transition"/>
    <property type="evidence" value="ECO:0007669"/>
    <property type="project" value="UniProtKB-ARBA"/>
</dbReference>
<evidence type="ECO:0000259" key="10">
    <source>
        <dbReference type="PROSITE" id="PS50067"/>
    </source>
</evidence>
<feature type="binding site" evidence="7">
    <location>
        <begin position="85"/>
        <end position="92"/>
    </location>
    <ligand>
        <name>ATP</name>
        <dbReference type="ChEBI" id="CHEBI:30616"/>
    </ligand>
</feature>
<feature type="coiled-coil region" evidence="9">
    <location>
        <begin position="709"/>
        <end position="799"/>
    </location>
</feature>
<dbReference type="GO" id="GO:0008608">
    <property type="term" value="P:attachment of spindle microtubules to kinetochore"/>
    <property type="evidence" value="ECO:0007669"/>
    <property type="project" value="UniProtKB-ARBA"/>
</dbReference>
<dbReference type="SMART" id="SM00129">
    <property type="entry name" value="KISc"/>
    <property type="match status" value="1"/>
</dbReference>
<comment type="similarity">
    <text evidence="1">Belongs to the TRAFAC class myosin-kinesin ATPase superfamily. Kinesin family. KIN-7 subfamily.</text>
</comment>
<evidence type="ECO:0000256" key="7">
    <source>
        <dbReference type="PROSITE-ProRule" id="PRU00283"/>
    </source>
</evidence>
<keyword evidence="4 7" id="KW-0067">ATP-binding</keyword>
<dbReference type="InterPro" id="IPR036961">
    <property type="entry name" value="Kinesin_motor_dom_sf"/>
</dbReference>
<accession>A0A6A1UW83</accession>
<dbReference type="OrthoDB" id="3176171at2759"/>
<organism evidence="11 12">
    <name type="scientific">Morella rubra</name>
    <name type="common">Chinese bayberry</name>
    <dbReference type="NCBI Taxonomy" id="262757"/>
    <lineage>
        <taxon>Eukaryota</taxon>
        <taxon>Viridiplantae</taxon>
        <taxon>Streptophyta</taxon>
        <taxon>Embryophyta</taxon>
        <taxon>Tracheophyta</taxon>
        <taxon>Spermatophyta</taxon>
        <taxon>Magnoliopsida</taxon>
        <taxon>eudicotyledons</taxon>
        <taxon>Gunneridae</taxon>
        <taxon>Pentapetalae</taxon>
        <taxon>rosids</taxon>
        <taxon>fabids</taxon>
        <taxon>Fagales</taxon>
        <taxon>Myricaceae</taxon>
        <taxon>Morella</taxon>
    </lineage>
</organism>
<dbReference type="Proteomes" id="UP000516437">
    <property type="component" value="Chromosome 8"/>
</dbReference>
<dbReference type="PRINTS" id="PR00380">
    <property type="entry name" value="KINESINHEAVY"/>
</dbReference>
<evidence type="ECO:0000313" key="12">
    <source>
        <dbReference type="Proteomes" id="UP000516437"/>
    </source>
</evidence>
<evidence type="ECO:0000256" key="5">
    <source>
        <dbReference type="ARBA" id="ARBA00023054"/>
    </source>
</evidence>
<dbReference type="GO" id="GO:0008017">
    <property type="term" value="F:microtubule binding"/>
    <property type="evidence" value="ECO:0007669"/>
    <property type="project" value="InterPro"/>
</dbReference>
<comment type="caution">
    <text evidence="11">The sequence shown here is derived from an EMBL/GenBank/DDBJ whole genome shotgun (WGS) entry which is preliminary data.</text>
</comment>